<proteinExistence type="predicted"/>
<sequence>MADSVADSEFLGKFRIFPYVLVPDSEDRVSDSVVSDCPVLVFINSRSGGQLGGDLLVTYRNLLNEHQVFDLSQEAPDKALRRIYLNLERLKLSGDDYAAKIQEKLRIIVAGGDGTAGWLLGVVCDLKLSHPPPIATVP</sequence>
<keyword evidence="2" id="KW-1185">Reference proteome</keyword>
<evidence type="ECO:0000313" key="2">
    <source>
        <dbReference type="Proteomes" id="UP001057402"/>
    </source>
</evidence>
<organism evidence="1 2">
    <name type="scientific">Melastoma candidum</name>
    <dbReference type="NCBI Taxonomy" id="119954"/>
    <lineage>
        <taxon>Eukaryota</taxon>
        <taxon>Viridiplantae</taxon>
        <taxon>Streptophyta</taxon>
        <taxon>Embryophyta</taxon>
        <taxon>Tracheophyta</taxon>
        <taxon>Spermatophyta</taxon>
        <taxon>Magnoliopsida</taxon>
        <taxon>eudicotyledons</taxon>
        <taxon>Gunneridae</taxon>
        <taxon>Pentapetalae</taxon>
        <taxon>rosids</taxon>
        <taxon>malvids</taxon>
        <taxon>Myrtales</taxon>
        <taxon>Melastomataceae</taxon>
        <taxon>Melastomatoideae</taxon>
        <taxon>Melastomateae</taxon>
        <taxon>Melastoma</taxon>
    </lineage>
</organism>
<name>A0ACB9M6J3_9MYRT</name>
<comment type="caution">
    <text evidence="1">The sequence shown here is derived from an EMBL/GenBank/DDBJ whole genome shotgun (WGS) entry which is preliminary data.</text>
</comment>
<accession>A0ACB9M6J3</accession>
<reference evidence="2" key="1">
    <citation type="journal article" date="2023" name="Front. Plant Sci.">
        <title>Chromosomal-level genome assembly of Melastoma candidum provides insights into trichome evolution.</title>
        <authorList>
            <person name="Zhong Y."/>
            <person name="Wu W."/>
            <person name="Sun C."/>
            <person name="Zou P."/>
            <person name="Liu Y."/>
            <person name="Dai S."/>
            <person name="Zhou R."/>
        </authorList>
    </citation>
    <scope>NUCLEOTIDE SEQUENCE [LARGE SCALE GENOMIC DNA]</scope>
</reference>
<dbReference type="Proteomes" id="UP001057402">
    <property type="component" value="Chromosome 10"/>
</dbReference>
<dbReference type="EMBL" id="CM042889">
    <property type="protein sequence ID" value="KAI4319822.1"/>
    <property type="molecule type" value="Genomic_DNA"/>
</dbReference>
<evidence type="ECO:0000313" key="1">
    <source>
        <dbReference type="EMBL" id="KAI4319822.1"/>
    </source>
</evidence>
<protein>
    <submittedName>
        <fullName evidence="1">Uncharacterized protein</fullName>
    </submittedName>
</protein>
<gene>
    <name evidence="1" type="ORF">MLD38_033376</name>
</gene>